<dbReference type="Proteomes" id="UP000189670">
    <property type="component" value="Unassembled WGS sequence"/>
</dbReference>
<evidence type="ECO:0000313" key="1">
    <source>
        <dbReference type="EMBL" id="ETR66779.1"/>
    </source>
</evidence>
<sequence length="79" mass="9375">MVLIYDLFIQKYSHDLNKMSESAYLDLSEQLLSYEENMRLMHYEIGLSMYQRVKQSTTGVENKPISQITYDNPVIYPFV</sequence>
<protein>
    <submittedName>
        <fullName evidence="1">Uncharacterized protein</fullName>
    </submittedName>
</protein>
<dbReference type="AlphaFoldDB" id="A0A1V1NW08"/>
<name>A0A1V1NW08_9BACT</name>
<gene>
    <name evidence="1" type="ORF">OMM_12352</name>
</gene>
<evidence type="ECO:0000313" key="2">
    <source>
        <dbReference type="Proteomes" id="UP000189670"/>
    </source>
</evidence>
<proteinExistence type="predicted"/>
<feature type="non-terminal residue" evidence="1">
    <location>
        <position position="79"/>
    </location>
</feature>
<reference evidence="2" key="1">
    <citation type="submission" date="2012-11" db="EMBL/GenBank/DDBJ databases">
        <authorList>
            <person name="Lucero-Rivera Y.E."/>
            <person name="Tovar-Ramirez D."/>
        </authorList>
    </citation>
    <scope>NUCLEOTIDE SEQUENCE [LARGE SCALE GENOMIC DNA]</scope>
    <source>
        <strain evidence="2">Araruama</strain>
    </source>
</reference>
<dbReference type="EMBL" id="ATBP01001753">
    <property type="protein sequence ID" value="ETR66779.1"/>
    <property type="molecule type" value="Genomic_DNA"/>
</dbReference>
<organism evidence="1 2">
    <name type="scientific">Candidatus Magnetoglobus multicellularis str. Araruama</name>
    <dbReference type="NCBI Taxonomy" id="890399"/>
    <lineage>
        <taxon>Bacteria</taxon>
        <taxon>Pseudomonadati</taxon>
        <taxon>Thermodesulfobacteriota</taxon>
        <taxon>Desulfobacteria</taxon>
        <taxon>Desulfobacterales</taxon>
        <taxon>Desulfobacteraceae</taxon>
        <taxon>Candidatus Magnetoglobus</taxon>
    </lineage>
</organism>
<comment type="caution">
    <text evidence="1">The sequence shown here is derived from an EMBL/GenBank/DDBJ whole genome shotgun (WGS) entry which is preliminary data.</text>
</comment>
<accession>A0A1V1NW08</accession>